<dbReference type="OrthoDB" id="2080881at2"/>
<evidence type="ECO:0000313" key="1">
    <source>
        <dbReference type="EMBL" id="SOY31021.1"/>
    </source>
</evidence>
<organism evidence="1 2">
    <name type="scientific">Acetatifactor muris</name>
    <dbReference type="NCBI Taxonomy" id="879566"/>
    <lineage>
        <taxon>Bacteria</taxon>
        <taxon>Bacillati</taxon>
        <taxon>Bacillota</taxon>
        <taxon>Clostridia</taxon>
        <taxon>Lachnospirales</taxon>
        <taxon>Lachnospiraceae</taxon>
        <taxon>Acetatifactor</taxon>
    </lineage>
</organism>
<dbReference type="RefSeq" id="WP_103241033.1">
    <property type="nucleotide sequence ID" value="NZ_JANJZD010000024.1"/>
</dbReference>
<dbReference type="EMBL" id="OFSM01000021">
    <property type="protein sequence ID" value="SOY31021.1"/>
    <property type="molecule type" value="Genomic_DNA"/>
</dbReference>
<accession>A0A2K4ZKL8</accession>
<sequence length="193" mass="23133">MSVPKHKRSESPMEFLHNALNLRREMTELLLRDFGVKSRIREHLKEVRLDEPSKEELEWMKKRYGMTGEDCQKIDTIINNATYDVKELEQYPEWLISYFRSAILRILENLLNNLYYANSIYITKEAEYTQRRGYLNQAIGNCYQLTSWMDYIRQTLPVDANKYERYLIRIQREIALVKGVRTADNKTLAKIRK</sequence>
<name>A0A2K4ZKL8_9FIRM</name>
<keyword evidence="2" id="KW-1185">Reference proteome</keyword>
<protein>
    <submittedName>
        <fullName evidence="1">Uncharacterized protein</fullName>
    </submittedName>
</protein>
<dbReference type="Proteomes" id="UP000236311">
    <property type="component" value="Unassembled WGS sequence"/>
</dbReference>
<evidence type="ECO:0000313" key="2">
    <source>
        <dbReference type="Proteomes" id="UP000236311"/>
    </source>
</evidence>
<reference evidence="1 2" key="1">
    <citation type="submission" date="2018-01" db="EMBL/GenBank/DDBJ databases">
        <authorList>
            <person name="Gaut B.S."/>
            <person name="Morton B.R."/>
            <person name="Clegg M.T."/>
            <person name="Duvall M.R."/>
        </authorList>
    </citation>
    <scope>NUCLEOTIDE SEQUENCE [LARGE SCALE GENOMIC DNA]</scope>
    <source>
        <strain evidence="1">GP69</strain>
    </source>
</reference>
<gene>
    <name evidence="1" type="ORF">AMURIS_03755</name>
</gene>
<dbReference type="AlphaFoldDB" id="A0A2K4ZKL8"/>
<proteinExistence type="predicted"/>